<feature type="compositionally biased region" description="Polar residues" evidence="1">
    <location>
        <begin position="83"/>
        <end position="92"/>
    </location>
</feature>
<name>A0A8D5ZPV0_9BACL</name>
<evidence type="ECO:0000313" key="3">
    <source>
        <dbReference type="Proteomes" id="UP000677436"/>
    </source>
</evidence>
<keyword evidence="3" id="KW-1185">Reference proteome</keyword>
<proteinExistence type="predicted"/>
<feature type="region of interest" description="Disordered" evidence="1">
    <location>
        <begin position="72"/>
        <end position="92"/>
    </location>
</feature>
<dbReference type="AlphaFoldDB" id="A0A8D5ZPV0"/>
<reference evidence="2" key="1">
    <citation type="journal article" date="2013" name="Int. J. Syst. Evol. Microbiol.">
        <title>Polycladomyces abyssicola gen. nov., sp. nov., a thermophilic filamentous bacterium isolated from hemipelagic sediment.</title>
        <authorList>
            <person name="Tsubouchi T."/>
            <person name="Shimane Y."/>
            <person name="Mori K."/>
            <person name="Usui K."/>
            <person name="Hiraki T."/>
            <person name="Tame A."/>
            <person name="Uematsu K."/>
            <person name="Maruyama T."/>
            <person name="Hatada Y."/>
        </authorList>
    </citation>
    <scope>NUCLEOTIDE SEQUENCE</scope>
    <source>
        <strain evidence="2">JIR-001</strain>
    </source>
</reference>
<evidence type="ECO:0000313" key="2">
    <source>
        <dbReference type="EMBL" id="BCU82786.1"/>
    </source>
</evidence>
<organism evidence="2 3">
    <name type="scientific">Polycladomyces abyssicola</name>
    <dbReference type="NCBI Taxonomy" id="1125966"/>
    <lineage>
        <taxon>Bacteria</taxon>
        <taxon>Bacillati</taxon>
        <taxon>Bacillota</taxon>
        <taxon>Bacilli</taxon>
        <taxon>Bacillales</taxon>
        <taxon>Thermoactinomycetaceae</taxon>
        <taxon>Polycladomyces</taxon>
    </lineage>
</organism>
<protein>
    <submittedName>
        <fullName evidence="2">Uncharacterized protein</fullName>
    </submittedName>
</protein>
<dbReference type="Proteomes" id="UP000677436">
    <property type="component" value="Chromosome"/>
</dbReference>
<dbReference type="InterPro" id="IPR024998">
    <property type="entry name" value="DUF3906"/>
</dbReference>
<accession>A0A8D5ZPV0</accession>
<dbReference type="Pfam" id="PF13046">
    <property type="entry name" value="DUF3906"/>
    <property type="match status" value="1"/>
</dbReference>
<evidence type="ECO:0000256" key="1">
    <source>
        <dbReference type="SAM" id="MobiDB-lite"/>
    </source>
</evidence>
<dbReference type="KEGG" id="pabs:JIR001_25690"/>
<reference evidence="2" key="2">
    <citation type="journal article" date="2021" name="Microbiol. Resour. Announc.">
        <title>Complete Genome Sequence of Polycladomyces abyssicola JIR-001T, Isolated from Hemipelagic Sediment in Deep Seawater.</title>
        <authorList>
            <person name="Tsubouchi T."/>
            <person name="Kaneko Y."/>
        </authorList>
    </citation>
    <scope>NUCLEOTIDE SEQUENCE</scope>
    <source>
        <strain evidence="2">JIR-001</strain>
    </source>
</reference>
<dbReference type="RefSeq" id="WP_212773087.1">
    <property type="nucleotide sequence ID" value="NZ_AP024601.1"/>
</dbReference>
<dbReference type="EMBL" id="AP024601">
    <property type="protein sequence ID" value="BCU82786.1"/>
    <property type="molecule type" value="Genomic_DNA"/>
</dbReference>
<gene>
    <name evidence="2" type="ORF">JIR001_25690</name>
</gene>
<sequence length="92" mass="10327">MSVRKTKQRNDSVDPALFLYRLSVVMEAGETHTIVVLAEDDETAFSAAEKEWERHFLVPPKVAEWALEEKRRAKSGSGYVISGNESENSSNV</sequence>